<name>A0A858RP47_9BACT</name>
<evidence type="ECO:0000313" key="2">
    <source>
        <dbReference type="EMBL" id="QJE98632.1"/>
    </source>
</evidence>
<evidence type="ECO:0000313" key="3">
    <source>
        <dbReference type="Proteomes" id="UP000501812"/>
    </source>
</evidence>
<protein>
    <recommendedName>
        <fullName evidence="4">Amino acid transport protein</fullName>
    </recommendedName>
</protein>
<dbReference type="EMBL" id="CP051774">
    <property type="protein sequence ID" value="QJE98632.1"/>
    <property type="molecule type" value="Genomic_DNA"/>
</dbReference>
<feature type="transmembrane region" description="Helical" evidence="1">
    <location>
        <begin position="51"/>
        <end position="67"/>
    </location>
</feature>
<keyword evidence="1" id="KW-0812">Transmembrane</keyword>
<sequence>MFNGYTILAGFVFGTIGWGAFSYGRKLELWKPIAIGLALMIYPYFFSNPWLLWGVGVALLVTLWFHHGE</sequence>
<keyword evidence="3" id="KW-1185">Reference proteome</keyword>
<dbReference type="AlphaFoldDB" id="A0A858RP47"/>
<proteinExistence type="predicted"/>
<dbReference type="RefSeq" id="WP_169457119.1">
    <property type="nucleotide sequence ID" value="NZ_CP051774.1"/>
</dbReference>
<evidence type="ECO:0000256" key="1">
    <source>
        <dbReference type="SAM" id="Phobius"/>
    </source>
</evidence>
<dbReference type="KEGG" id="luo:HHL09_23550"/>
<reference evidence="2 3" key="1">
    <citation type="submission" date="2020-04" db="EMBL/GenBank/DDBJ databases">
        <title>Luteolibacter sp. G-1-1-1 isolated from soil.</title>
        <authorList>
            <person name="Dahal R.H."/>
        </authorList>
    </citation>
    <scope>NUCLEOTIDE SEQUENCE [LARGE SCALE GENOMIC DNA]</scope>
    <source>
        <strain evidence="2 3">G-1-1-1</strain>
    </source>
</reference>
<evidence type="ECO:0008006" key="4">
    <source>
        <dbReference type="Google" id="ProtNLM"/>
    </source>
</evidence>
<feature type="transmembrane region" description="Helical" evidence="1">
    <location>
        <begin position="6"/>
        <end position="24"/>
    </location>
</feature>
<keyword evidence="1" id="KW-0472">Membrane</keyword>
<keyword evidence="1" id="KW-1133">Transmembrane helix</keyword>
<gene>
    <name evidence="2" type="ORF">HHL09_23550</name>
</gene>
<accession>A0A858RP47</accession>
<organism evidence="2 3">
    <name type="scientific">Luteolibacter luteus</name>
    <dbReference type="NCBI Taxonomy" id="2728835"/>
    <lineage>
        <taxon>Bacteria</taxon>
        <taxon>Pseudomonadati</taxon>
        <taxon>Verrucomicrobiota</taxon>
        <taxon>Verrucomicrobiia</taxon>
        <taxon>Verrucomicrobiales</taxon>
        <taxon>Verrucomicrobiaceae</taxon>
        <taxon>Luteolibacter</taxon>
    </lineage>
</organism>
<dbReference type="Proteomes" id="UP000501812">
    <property type="component" value="Chromosome"/>
</dbReference>